<evidence type="ECO:0000313" key="2">
    <source>
        <dbReference type="Proteomes" id="UP000306808"/>
    </source>
</evidence>
<proteinExistence type="predicted"/>
<dbReference type="RefSeq" id="WP_136903026.1">
    <property type="nucleotide sequence ID" value="NZ_SUME01000010.1"/>
</dbReference>
<evidence type="ECO:0000313" key="1">
    <source>
        <dbReference type="EMBL" id="TJZ51729.1"/>
    </source>
</evidence>
<dbReference type="AlphaFoldDB" id="A0A4U0NCN7"/>
<comment type="caution">
    <text evidence="1">The sequence shown here is derived from an EMBL/GenBank/DDBJ whole genome shotgun (WGS) entry which is preliminary data.</text>
</comment>
<dbReference type="OrthoDB" id="791876at2"/>
<evidence type="ECO:0008006" key="3">
    <source>
        <dbReference type="Google" id="ProtNLM"/>
    </source>
</evidence>
<gene>
    <name evidence="1" type="ORF">FAZ15_19450</name>
</gene>
<sequence>MRKLLLWVVGMVLLGQVNGQTSVYTLIQAGGNLGFANEGYKGAFKGYTMHFVLGKNYYDRAFLGVGVGNESFDGKYKTNDPYAEDQKEYAYSKRVLPIYIDGRLPIGIVGQYSSIGIYANGGYAPDLGASYDRGFMFKGGFYYLYNLKSGLGINASAAYGYQQLTEKKIIDNRDFQHQHFNISVGIMFK</sequence>
<dbReference type="Proteomes" id="UP000306808">
    <property type="component" value="Unassembled WGS sequence"/>
</dbReference>
<organism evidence="1 2">
    <name type="scientific">Sphingobacterium olei</name>
    <dbReference type="NCBI Taxonomy" id="2571155"/>
    <lineage>
        <taxon>Bacteria</taxon>
        <taxon>Pseudomonadati</taxon>
        <taxon>Bacteroidota</taxon>
        <taxon>Sphingobacteriia</taxon>
        <taxon>Sphingobacteriales</taxon>
        <taxon>Sphingobacteriaceae</taxon>
        <taxon>Sphingobacterium</taxon>
    </lineage>
</organism>
<reference evidence="1 2" key="1">
    <citation type="submission" date="2019-04" db="EMBL/GenBank/DDBJ databases">
        <title>Sphingobacterium olei sp. nov., isolated from oil-contaminated soil.</title>
        <authorList>
            <person name="Liu B."/>
        </authorList>
    </citation>
    <scope>NUCLEOTIDE SEQUENCE [LARGE SCALE GENOMIC DNA]</scope>
    <source>
        <strain evidence="1 2">HAL-9</strain>
    </source>
</reference>
<dbReference type="EMBL" id="SUME01000010">
    <property type="protein sequence ID" value="TJZ51729.1"/>
    <property type="molecule type" value="Genomic_DNA"/>
</dbReference>
<keyword evidence="2" id="KW-1185">Reference proteome</keyword>
<name>A0A4U0NCN7_9SPHI</name>
<accession>A0A4U0NCN7</accession>
<protein>
    <recommendedName>
        <fullName evidence="3">Porin family protein</fullName>
    </recommendedName>
</protein>